<gene>
    <name evidence="3" type="ORF">CXG81DRAFT_21535</name>
</gene>
<dbReference type="AlphaFoldDB" id="A0A4V1ITT9"/>
<reference evidence="4" key="1">
    <citation type="journal article" date="2018" name="Nat. Microbiol.">
        <title>Leveraging single-cell genomics to expand the fungal tree of life.</title>
        <authorList>
            <person name="Ahrendt S.R."/>
            <person name="Quandt C.A."/>
            <person name="Ciobanu D."/>
            <person name="Clum A."/>
            <person name="Salamov A."/>
            <person name="Andreopoulos B."/>
            <person name="Cheng J.F."/>
            <person name="Woyke T."/>
            <person name="Pelin A."/>
            <person name="Henrissat B."/>
            <person name="Reynolds N.K."/>
            <person name="Benny G.L."/>
            <person name="Smith M.E."/>
            <person name="James T.Y."/>
            <person name="Grigoriev I.V."/>
        </authorList>
    </citation>
    <scope>NUCLEOTIDE SEQUENCE [LARGE SCALE GENOMIC DNA]</scope>
    <source>
        <strain evidence="4">ATCC 52028</strain>
    </source>
</reference>
<dbReference type="Proteomes" id="UP000274922">
    <property type="component" value="Unassembled WGS sequence"/>
</dbReference>
<evidence type="ECO:0000313" key="3">
    <source>
        <dbReference type="EMBL" id="RKO98217.1"/>
    </source>
</evidence>
<accession>A0A4V1ITT9</accession>
<dbReference type="EMBL" id="ML014610">
    <property type="protein sequence ID" value="RKO98217.1"/>
    <property type="molecule type" value="Genomic_DNA"/>
</dbReference>
<feature type="chain" id="PRO_5020621927" evidence="2">
    <location>
        <begin position="28"/>
        <end position="508"/>
    </location>
</feature>
<feature type="non-terminal residue" evidence="3">
    <location>
        <position position="508"/>
    </location>
</feature>
<feature type="compositionally biased region" description="Basic and acidic residues" evidence="1">
    <location>
        <begin position="57"/>
        <end position="66"/>
    </location>
</feature>
<proteinExistence type="predicted"/>
<feature type="compositionally biased region" description="Basic and acidic residues" evidence="1">
    <location>
        <begin position="38"/>
        <end position="47"/>
    </location>
</feature>
<sequence length="508" mass="57523">MLMFIRGHGGLLLVLIQAFLLCLVVTALPPGDRKRPRSPTDDSEHPRTGHGPPWYGHHFEQQHHGSVDPSLIPSGLRDQNLPYPDGTVPPFIPGIGDNSLVASPDGQLPANQLSLLESYKWLIKFAQEEIDPNEFSEQQTKAKPQYVLERTGPPKLPDPSSAESQRILDQVCKPAVLEAVKWLKDTQSPSLDGFVDKLYESIKKPSQISGTTEVPLVILLHIALNKFIESPPPKYQKLVQDVETSGSLRYVLALNAYARQANNLYERWWTLTDLRWRTADVIHDMIAIWMFLIWFVRRGPEHAPILADSGTNSIRSKKYNDLQRLEESYRHYVIAVLSKFTPRDNAKSGPEHGNPETVDEDLYVMIRRFVEPRKNWDTMANEIVDIISTMGLRNDLIDDALIEVKLTHAAISSVRRRLLVGDVKLPSLLSDIFRFQQNHHPATQLDSMAQLLDKALPDAEEKQRLAFYSFRAAAGNFNKFLESSWPKSSIDKLPVGLIKNTYDAAYDT</sequence>
<feature type="region of interest" description="Disordered" evidence="1">
    <location>
        <begin position="133"/>
        <end position="163"/>
    </location>
</feature>
<feature type="region of interest" description="Disordered" evidence="1">
    <location>
        <begin position="31"/>
        <end position="80"/>
    </location>
</feature>
<name>A0A4V1ITT9_9FUNG</name>
<feature type="signal peptide" evidence="2">
    <location>
        <begin position="1"/>
        <end position="27"/>
    </location>
</feature>
<evidence type="ECO:0000256" key="1">
    <source>
        <dbReference type="SAM" id="MobiDB-lite"/>
    </source>
</evidence>
<evidence type="ECO:0000256" key="2">
    <source>
        <dbReference type="SAM" id="SignalP"/>
    </source>
</evidence>
<keyword evidence="2" id="KW-0732">Signal</keyword>
<organism evidence="3 4">
    <name type="scientific">Caulochytrium protostelioides</name>
    <dbReference type="NCBI Taxonomy" id="1555241"/>
    <lineage>
        <taxon>Eukaryota</taxon>
        <taxon>Fungi</taxon>
        <taxon>Fungi incertae sedis</taxon>
        <taxon>Chytridiomycota</taxon>
        <taxon>Chytridiomycota incertae sedis</taxon>
        <taxon>Chytridiomycetes</taxon>
        <taxon>Caulochytriales</taxon>
        <taxon>Caulochytriaceae</taxon>
        <taxon>Caulochytrium</taxon>
    </lineage>
</organism>
<keyword evidence="4" id="KW-1185">Reference proteome</keyword>
<protein>
    <submittedName>
        <fullName evidence="3">Uncharacterized protein</fullName>
    </submittedName>
</protein>
<evidence type="ECO:0000313" key="4">
    <source>
        <dbReference type="Proteomes" id="UP000274922"/>
    </source>
</evidence>